<evidence type="ECO:0000313" key="2">
    <source>
        <dbReference type="EMBL" id="KAE9988540.1"/>
    </source>
</evidence>
<comment type="caution">
    <text evidence="2">The sequence shown here is derived from an EMBL/GenBank/DDBJ whole genome shotgun (WGS) entry which is preliminary data.</text>
</comment>
<dbReference type="AlphaFoldDB" id="A0A8H3Z743"/>
<proteinExistence type="predicted"/>
<protein>
    <submittedName>
        <fullName evidence="2">Uncharacterized protein</fullName>
    </submittedName>
</protein>
<sequence length="117" mass="12976">MTGFTNVGRRPGPTALQSAMTQYDTDVTNHIERGGDMPAYESILQTLPVEHRPEHGSTFSDAARTWAEDERVRALGEEKKKKKKKMNLPKKIFDTIFRKKDHDRGGGGGGGIPVPAR</sequence>
<dbReference type="Proteomes" id="UP000490939">
    <property type="component" value="Unassembled WGS sequence"/>
</dbReference>
<feature type="region of interest" description="Disordered" evidence="1">
    <location>
        <begin position="93"/>
        <end position="117"/>
    </location>
</feature>
<organism evidence="2 3">
    <name type="scientific">Venturia inaequalis</name>
    <name type="common">Apple scab fungus</name>
    <dbReference type="NCBI Taxonomy" id="5025"/>
    <lineage>
        <taxon>Eukaryota</taxon>
        <taxon>Fungi</taxon>
        <taxon>Dikarya</taxon>
        <taxon>Ascomycota</taxon>
        <taxon>Pezizomycotina</taxon>
        <taxon>Dothideomycetes</taxon>
        <taxon>Pleosporomycetidae</taxon>
        <taxon>Venturiales</taxon>
        <taxon>Venturiaceae</taxon>
        <taxon>Venturia</taxon>
    </lineage>
</organism>
<evidence type="ECO:0000313" key="3">
    <source>
        <dbReference type="Proteomes" id="UP000490939"/>
    </source>
</evidence>
<accession>A0A8H3Z743</accession>
<feature type="compositionally biased region" description="Basic and acidic residues" evidence="1">
    <location>
        <begin position="93"/>
        <end position="105"/>
    </location>
</feature>
<gene>
    <name evidence="2" type="ORF">EG327_003336</name>
</gene>
<evidence type="ECO:0000256" key="1">
    <source>
        <dbReference type="SAM" id="MobiDB-lite"/>
    </source>
</evidence>
<name>A0A8H3Z743_VENIN</name>
<dbReference type="EMBL" id="WNWR01000211">
    <property type="protein sequence ID" value="KAE9988540.1"/>
    <property type="molecule type" value="Genomic_DNA"/>
</dbReference>
<reference evidence="2 3" key="1">
    <citation type="submission" date="2019-07" db="EMBL/GenBank/DDBJ databases">
        <title>Venturia inaequalis Genome Resource.</title>
        <authorList>
            <person name="Lichtner F.J."/>
        </authorList>
    </citation>
    <scope>NUCLEOTIDE SEQUENCE [LARGE SCALE GENOMIC DNA]</scope>
    <source>
        <strain evidence="2 3">DMI_063113</strain>
    </source>
</reference>
<keyword evidence="3" id="KW-1185">Reference proteome</keyword>
<feature type="compositionally biased region" description="Gly residues" evidence="1">
    <location>
        <begin position="106"/>
        <end position="117"/>
    </location>
</feature>